<dbReference type="EMBL" id="WIXE01005142">
    <property type="protein sequence ID" value="KAK5982424.1"/>
    <property type="molecule type" value="Genomic_DNA"/>
</dbReference>
<accession>A0AAN8IPV7</accession>
<gene>
    <name evidence="1" type="ORF">GCK32_021097</name>
</gene>
<evidence type="ECO:0000313" key="1">
    <source>
        <dbReference type="EMBL" id="KAK5982424.1"/>
    </source>
</evidence>
<comment type="caution">
    <text evidence="1">The sequence shown here is derived from an EMBL/GenBank/DDBJ whole genome shotgun (WGS) entry which is preliminary data.</text>
</comment>
<dbReference type="Proteomes" id="UP001331761">
    <property type="component" value="Unassembled WGS sequence"/>
</dbReference>
<dbReference type="AlphaFoldDB" id="A0AAN8IPV7"/>
<evidence type="ECO:0000313" key="2">
    <source>
        <dbReference type="Proteomes" id="UP001331761"/>
    </source>
</evidence>
<keyword evidence="2" id="KW-1185">Reference proteome</keyword>
<reference evidence="1 2" key="1">
    <citation type="submission" date="2019-10" db="EMBL/GenBank/DDBJ databases">
        <title>Assembly and Annotation for the nematode Trichostrongylus colubriformis.</title>
        <authorList>
            <person name="Martin J."/>
        </authorList>
    </citation>
    <scope>NUCLEOTIDE SEQUENCE [LARGE SCALE GENOMIC DNA]</scope>
    <source>
        <strain evidence="1">G859</strain>
        <tissue evidence="1">Whole worm</tissue>
    </source>
</reference>
<protein>
    <submittedName>
        <fullName evidence="1">Uncharacterized protein</fullName>
    </submittedName>
</protein>
<name>A0AAN8IPV7_TRICO</name>
<proteinExistence type="predicted"/>
<organism evidence="1 2">
    <name type="scientific">Trichostrongylus colubriformis</name>
    <name type="common">Black scour worm</name>
    <dbReference type="NCBI Taxonomy" id="6319"/>
    <lineage>
        <taxon>Eukaryota</taxon>
        <taxon>Metazoa</taxon>
        <taxon>Ecdysozoa</taxon>
        <taxon>Nematoda</taxon>
        <taxon>Chromadorea</taxon>
        <taxon>Rhabditida</taxon>
        <taxon>Rhabditina</taxon>
        <taxon>Rhabditomorpha</taxon>
        <taxon>Strongyloidea</taxon>
        <taxon>Trichostrongylidae</taxon>
        <taxon>Trichostrongylus</taxon>
    </lineage>
</organism>
<sequence length="33" mass="3945">MHVNSRFFQLLEKRINADGTIYGQFITSQSRTW</sequence>